<comment type="caution">
    <text evidence="1">The sequence shown here is derived from an EMBL/GenBank/DDBJ whole genome shotgun (WGS) entry which is preliminary data.</text>
</comment>
<protein>
    <recommendedName>
        <fullName evidence="3">Integrase catalytic domain-containing protein</fullName>
    </recommendedName>
</protein>
<dbReference type="AlphaFoldDB" id="A0A0V0YQ20"/>
<dbReference type="Proteomes" id="UP000054783">
    <property type="component" value="Unassembled WGS sequence"/>
</dbReference>
<dbReference type="InterPro" id="IPR050951">
    <property type="entry name" value="Retrovirus_Pol_polyprotein"/>
</dbReference>
<dbReference type="InterPro" id="IPR036397">
    <property type="entry name" value="RNaseH_sf"/>
</dbReference>
<evidence type="ECO:0000313" key="1">
    <source>
        <dbReference type="EMBL" id="KRY02236.1"/>
    </source>
</evidence>
<dbReference type="GO" id="GO:0003676">
    <property type="term" value="F:nucleic acid binding"/>
    <property type="evidence" value="ECO:0007669"/>
    <property type="project" value="InterPro"/>
</dbReference>
<gene>
    <name evidence="1" type="primary">K02A2.6</name>
    <name evidence="1" type="ORF">T12_3107</name>
</gene>
<dbReference type="STRING" id="990121.A0A0V0YQ20"/>
<feature type="non-terminal residue" evidence="1">
    <location>
        <position position="1"/>
    </location>
</feature>
<evidence type="ECO:0000313" key="2">
    <source>
        <dbReference type="Proteomes" id="UP000054783"/>
    </source>
</evidence>
<keyword evidence="2" id="KW-1185">Reference proteome</keyword>
<reference evidence="1 2" key="1">
    <citation type="submission" date="2015-01" db="EMBL/GenBank/DDBJ databases">
        <title>Evolution of Trichinella species and genotypes.</title>
        <authorList>
            <person name="Korhonen P.K."/>
            <person name="Edoardo P."/>
            <person name="Giuseppe L.R."/>
            <person name="Gasser R.B."/>
        </authorList>
    </citation>
    <scope>NUCLEOTIDE SEQUENCE [LARGE SCALE GENOMIC DNA]</scope>
    <source>
        <strain evidence="1">ISS2496</strain>
    </source>
</reference>
<proteinExistence type="predicted"/>
<sequence>LDSEIENLVRTCELCQQSRASPPHAPVHKWESPRILWSRMHVNLAGPICGKNYLIVVDAFSKWLEVRVLKNTTSESVISCLRHPWTSM</sequence>
<organism evidence="1 2">
    <name type="scientific">Trichinella patagoniensis</name>
    <dbReference type="NCBI Taxonomy" id="990121"/>
    <lineage>
        <taxon>Eukaryota</taxon>
        <taxon>Metazoa</taxon>
        <taxon>Ecdysozoa</taxon>
        <taxon>Nematoda</taxon>
        <taxon>Enoplea</taxon>
        <taxon>Dorylaimia</taxon>
        <taxon>Trichinellida</taxon>
        <taxon>Trichinellidae</taxon>
        <taxon>Trichinella</taxon>
    </lineage>
</organism>
<evidence type="ECO:0008006" key="3">
    <source>
        <dbReference type="Google" id="ProtNLM"/>
    </source>
</evidence>
<dbReference type="EMBL" id="JYDQ01004061">
    <property type="protein sequence ID" value="KRY02236.1"/>
    <property type="molecule type" value="Genomic_DNA"/>
</dbReference>
<dbReference type="Gene3D" id="3.30.420.10">
    <property type="entry name" value="Ribonuclease H-like superfamily/Ribonuclease H"/>
    <property type="match status" value="1"/>
</dbReference>
<dbReference type="PANTHER" id="PTHR37984">
    <property type="entry name" value="PROTEIN CBG26694"/>
    <property type="match status" value="1"/>
</dbReference>
<dbReference type="OrthoDB" id="5851910at2759"/>
<name>A0A0V0YQ20_9BILA</name>
<accession>A0A0V0YQ20</accession>
<dbReference type="PANTHER" id="PTHR37984:SF13">
    <property type="entry name" value="RIBONUCLEASE H"/>
    <property type="match status" value="1"/>
</dbReference>